<organism evidence="1 2">
    <name type="scientific">Piscinibacter gummiphilus</name>
    <dbReference type="NCBI Taxonomy" id="946333"/>
    <lineage>
        <taxon>Bacteria</taxon>
        <taxon>Pseudomonadati</taxon>
        <taxon>Pseudomonadota</taxon>
        <taxon>Betaproteobacteria</taxon>
        <taxon>Burkholderiales</taxon>
        <taxon>Sphaerotilaceae</taxon>
        <taxon>Piscinibacter</taxon>
    </lineage>
</organism>
<keyword evidence="2" id="KW-1185">Reference proteome</keyword>
<accession>A0ABZ0D160</accession>
<evidence type="ECO:0000313" key="1">
    <source>
        <dbReference type="EMBL" id="WOB10924.1"/>
    </source>
</evidence>
<proteinExistence type="predicted"/>
<name>A0ABZ0D160_9BURK</name>
<reference evidence="1 2" key="1">
    <citation type="submission" date="2023-10" db="EMBL/GenBank/DDBJ databases">
        <title>Bacteria for the degradation of biodegradable plastic PBAT(Polybutylene adipate terephthalate).</title>
        <authorList>
            <person name="Weon H.-Y."/>
            <person name="Yeon J."/>
        </authorList>
    </citation>
    <scope>NUCLEOTIDE SEQUENCE [LARGE SCALE GENOMIC DNA]</scope>
    <source>
        <strain evidence="1 2">SBD 7-3</strain>
    </source>
</reference>
<dbReference type="RefSeq" id="WP_316703859.1">
    <property type="nucleotide sequence ID" value="NZ_CP136336.1"/>
</dbReference>
<dbReference type="EMBL" id="CP136336">
    <property type="protein sequence ID" value="WOB10924.1"/>
    <property type="molecule type" value="Genomic_DNA"/>
</dbReference>
<protein>
    <submittedName>
        <fullName evidence="1">Uncharacterized protein</fullName>
    </submittedName>
</protein>
<sequence length="149" mass="15516">MFGLQALQQLFNPTSASTRCDSARLEELLSRGSVAVVSAACCDATSTPKDEELAANLGSALERTNLQRPVAFGTLTGTRQQLRDAGAAINAVALDFRNQLGALFQNQGLAAFPLLLVDGRIAFYGGVPSIDAIAEKLSSTLGSEAAATE</sequence>
<evidence type="ECO:0000313" key="2">
    <source>
        <dbReference type="Proteomes" id="UP001303946"/>
    </source>
</evidence>
<dbReference type="Proteomes" id="UP001303946">
    <property type="component" value="Chromosome"/>
</dbReference>
<gene>
    <name evidence="1" type="ORF">RXV79_12920</name>
</gene>